<gene>
    <name evidence="2" type="ORF">EJB05_08148</name>
</gene>
<feature type="non-terminal residue" evidence="2">
    <location>
        <position position="1"/>
    </location>
</feature>
<reference evidence="2 3" key="1">
    <citation type="journal article" date="2019" name="Sci. Rep.">
        <title>A high-quality genome of Eragrostis curvula grass provides insights into Poaceae evolution and supports new strategies to enhance forage quality.</title>
        <authorList>
            <person name="Carballo J."/>
            <person name="Santos B.A.C.M."/>
            <person name="Zappacosta D."/>
            <person name="Garbus I."/>
            <person name="Selva J.P."/>
            <person name="Gallo C.A."/>
            <person name="Diaz A."/>
            <person name="Albertini E."/>
            <person name="Caccamo M."/>
            <person name="Echenique V."/>
        </authorList>
    </citation>
    <scope>NUCLEOTIDE SEQUENCE [LARGE SCALE GENOMIC DNA]</scope>
    <source>
        <strain evidence="3">cv. Victoria</strain>
        <tissue evidence="2">Leaf</tissue>
    </source>
</reference>
<protein>
    <submittedName>
        <fullName evidence="2">Uncharacterized protein</fullName>
    </submittedName>
</protein>
<sequence>MGEFCLKMMSSPESSDHPFWDEEEEDDSGVDDILILACLREGSRRRKRKKKFRGSLPGRHNGSRSMNKWGHDVRHLQRGAAAPAAPRCDGRRYLARLLPELDLLDLPQRVPGQRVDDHHFLGHHEPRHAGAAVGDDVVLAHRTGGSLIPGDDEGARRLAPARVRHGDDGGVADGRVAEEHLLHLLAADVLPAADDHVLGPVLDLDVAVGVDHADVAGEEPAALEGGLVGLRVLEVPLHHAAPAQHDLADRLAVAGHARQRVGVLDVGVGEGQHADALPRLEARALGEREAVPLVAPLARQRGPRRLRQAVGVGDLEPDPLDALQQRRRRRGAAGEHVDRRVELLLLVVAIAVEEDAEDDGRAAHVRDAVAGDGAVDAGRVRVADADVDAAAGRHAPREGPAVAVEHGQRPQVDRLVAHPPLQQQARRAQVRAAVAVHDALGRRRRPRRVAQRHGVPLVGERRERGVRVAAGHQPLVLELAEPDARGRVSVVDHRHERDGRAGGRHEVQRVAGEAHVVVVHEEELGLRVAQDGGHRVGVEPGVDGVQHGAGHGHGEVHLVHGRHVGRQHGHHVVLADAQVQQRRRQAPAAVVRLAPGEAHAAVDDRRAVAVHCIGARQETHRAQRHVVRRALRKLLHDAIASEINPIPLQEQLREEEGQMVALCISLQQCLQG</sequence>
<dbReference type="AlphaFoldDB" id="A0A5J9WMA8"/>
<feature type="region of interest" description="Disordered" evidence="1">
    <location>
        <begin position="1"/>
        <end position="27"/>
    </location>
</feature>
<keyword evidence="3" id="KW-1185">Reference proteome</keyword>
<dbReference type="Proteomes" id="UP000324897">
    <property type="component" value="Chromosome 5"/>
</dbReference>
<organism evidence="2 3">
    <name type="scientific">Eragrostis curvula</name>
    <name type="common">weeping love grass</name>
    <dbReference type="NCBI Taxonomy" id="38414"/>
    <lineage>
        <taxon>Eukaryota</taxon>
        <taxon>Viridiplantae</taxon>
        <taxon>Streptophyta</taxon>
        <taxon>Embryophyta</taxon>
        <taxon>Tracheophyta</taxon>
        <taxon>Spermatophyta</taxon>
        <taxon>Magnoliopsida</taxon>
        <taxon>Liliopsida</taxon>
        <taxon>Poales</taxon>
        <taxon>Poaceae</taxon>
        <taxon>PACMAD clade</taxon>
        <taxon>Chloridoideae</taxon>
        <taxon>Eragrostideae</taxon>
        <taxon>Eragrostidinae</taxon>
        <taxon>Eragrostis</taxon>
    </lineage>
</organism>
<evidence type="ECO:0000256" key="1">
    <source>
        <dbReference type="SAM" id="MobiDB-lite"/>
    </source>
</evidence>
<evidence type="ECO:0000313" key="3">
    <source>
        <dbReference type="Proteomes" id="UP000324897"/>
    </source>
</evidence>
<name>A0A5J9WMA8_9POAL</name>
<dbReference type="EMBL" id="RWGY01000004">
    <property type="protein sequence ID" value="TVU48510.1"/>
    <property type="molecule type" value="Genomic_DNA"/>
</dbReference>
<comment type="caution">
    <text evidence="2">The sequence shown here is derived from an EMBL/GenBank/DDBJ whole genome shotgun (WGS) entry which is preliminary data.</text>
</comment>
<accession>A0A5J9WMA8</accession>
<feature type="region of interest" description="Disordered" evidence="1">
    <location>
        <begin position="47"/>
        <end position="68"/>
    </location>
</feature>
<dbReference type="Gramene" id="TVU48510">
    <property type="protein sequence ID" value="TVU48510"/>
    <property type="gene ID" value="EJB05_08148"/>
</dbReference>
<evidence type="ECO:0000313" key="2">
    <source>
        <dbReference type="EMBL" id="TVU48510.1"/>
    </source>
</evidence>
<proteinExistence type="predicted"/>